<keyword evidence="1" id="KW-1133">Transmembrane helix</keyword>
<dbReference type="OrthoDB" id="1730036at2"/>
<keyword evidence="1" id="KW-0812">Transmembrane</keyword>
<organism evidence="2 3">
    <name type="scientific">Desulfofarcimen acetoxidans (strain ATCC 49208 / DSM 771 / KCTC 5769 / VKM B-1644 / 5575)</name>
    <name type="common">Desulfotomaculum acetoxidans</name>
    <dbReference type="NCBI Taxonomy" id="485916"/>
    <lineage>
        <taxon>Bacteria</taxon>
        <taxon>Bacillati</taxon>
        <taxon>Bacillota</taxon>
        <taxon>Clostridia</taxon>
        <taxon>Eubacteriales</taxon>
        <taxon>Peptococcaceae</taxon>
        <taxon>Desulfofarcimen</taxon>
    </lineage>
</organism>
<evidence type="ECO:0000256" key="1">
    <source>
        <dbReference type="SAM" id="Phobius"/>
    </source>
</evidence>
<evidence type="ECO:0000313" key="3">
    <source>
        <dbReference type="Proteomes" id="UP000002217"/>
    </source>
</evidence>
<reference evidence="2 3" key="1">
    <citation type="journal article" date="2009" name="Stand. Genomic Sci.">
        <title>Complete genome sequence of Desulfotomaculum acetoxidans type strain (5575).</title>
        <authorList>
            <person name="Spring S."/>
            <person name="Lapidus A."/>
            <person name="Schroder M."/>
            <person name="Gleim D."/>
            <person name="Sims D."/>
            <person name="Meincke L."/>
            <person name="Glavina Del Rio T."/>
            <person name="Tice H."/>
            <person name="Copeland A."/>
            <person name="Cheng J.F."/>
            <person name="Lucas S."/>
            <person name="Chen F."/>
            <person name="Nolan M."/>
            <person name="Bruce D."/>
            <person name="Goodwin L."/>
            <person name="Pitluck S."/>
            <person name="Ivanova N."/>
            <person name="Mavromatis K."/>
            <person name="Mikhailova N."/>
            <person name="Pati A."/>
            <person name="Chen A."/>
            <person name="Palaniappan K."/>
            <person name="Land M."/>
            <person name="Hauser L."/>
            <person name="Chang Y.J."/>
            <person name="Jeffries C.D."/>
            <person name="Chain P."/>
            <person name="Saunders E."/>
            <person name="Brettin T."/>
            <person name="Detter J.C."/>
            <person name="Goker M."/>
            <person name="Bristow J."/>
            <person name="Eisen J.A."/>
            <person name="Markowitz V."/>
            <person name="Hugenholtz P."/>
            <person name="Kyrpides N.C."/>
            <person name="Klenk H.P."/>
            <person name="Han C."/>
        </authorList>
    </citation>
    <scope>NUCLEOTIDE SEQUENCE [LARGE SCALE GENOMIC DNA]</scope>
    <source>
        <strain evidence="3">ATCC 49208 / DSM 771 / VKM B-1644</strain>
    </source>
</reference>
<dbReference type="HOGENOM" id="CLU_184244_1_0_9"/>
<keyword evidence="1" id="KW-0472">Membrane</keyword>
<dbReference type="EMBL" id="CP001720">
    <property type="protein sequence ID" value="ACV62703.1"/>
    <property type="molecule type" value="Genomic_DNA"/>
</dbReference>
<keyword evidence="3" id="KW-1185">Reference proteome</keyword>
<dbReference type="KEGG" id="dae:Dtox_1856"/>
<evidence type="ECO:0008006" key="4">
    <source>
        <dbReference type="Google" id="ProtNLM"/>
    </source>
</evidence>
<dbReference type="eggNOG" id="ENOG502ZG0B">
    <property type="taxonomic scope" value="Bacteria"/>
</dbReference>
<gene>
    <name evidence="2" type="ordered locus">Dtox_1856</name>
</gene>
<dbReference type="AlphaFoldDB" id="C8VXP7"/>
<protein>
    <recommendedName>
        <fullName evidence="4">Holin</fullName>
    </recommendedName>
</protein>
<dbReference type="STRING" id="485916.Dtox_1856"/>
<dbReference type="RefSeq" id="WP_015757410.1">
    <property type="nucleotide sequence ID" value="NC_013216.1"/>
</dbReference>
<feature type="transmembrane region" description="Helical" evidence="1">
    <location>
        <begin position="25"/>
        <end position="43"/>
    </location>
</feature>
<sequence length="74" mass="7950">MFEAGVVVAVIIALGQFVKGYLGAKYIPLVTMFLGIIGGYVYLPHQAIQDAVMNGVIMGLSSNGLFDMTKVIRK</sequence>
<accession>C8VXP7</accession>
<proteinExistence type="predicted"/>
<evidence type="ECO:0000313" key="2">
    <source>
        <dbReference type="EMBL" id="ACV62703.1"/>
    </source>
</evidence>
<dbReference type="Proteomes" id="UP000002217">
    <property type="component" value="Chromosome"/>
</dbReference>
<name>C8VXP7_DESAS</name>